<gene>
    <name evidence="1" type="ORF">HPB47_003524</name>
</gene>
<dbReference type="Proteomes" id="UP000805193">
    <property type="component" value="Unassembled WGS sequence"/>
</dbReference>
<keyword evidence="2" id="KW-1185">Reference proteome</keyword>
<evidence type="ECO:0000313" key="2">
    <source>
        <dbReference type="Proteomes" id="UP000805193"/>
    </source>
</evidence>
<accession>A0AC60PJU2</accession>
<proteinExistence type="predicted"/>
<name>A0AC60PJU2_IXOPE</name>
<evidence type="ECO:0000313" key="1">
    <source>
        <dbReference type="EMBL" id="KAG0420389.1"/>
    </source>
</evidence>
<protein>
    <submittedName>
        <fullName evidence="1">Uncharacterized protein</fullName>
    </submittedName>
</protein>
<comment type="caution">
    <text evidence="1">The sequence shown here is derived from an EMBL/GenBank/DDBJ whole genome shotgun (WGS) entry which is preliminary data.</text>
</comment>
<organism evidence="1 2">
    <name type="scientific">Ixodes persulcatus</name>
    <name type="common">Taiga tick</name>
    <dbReference type="NCBI Taxonomy" id="34615"/>
    <lineage>
        <taxon>Eukaryota</taxon>
        <taxon>Metazoa</taxon>
        <taxon>Ecdysozoa</taxon>
        <taxon>Arthropoda</taxon>
        <taxon>Chelicerata</taxon>
        <taxon>Arachnida</taxon>
        <taxon>Acari</taxon>
        <taxon>Parasitiformes</taxon>
        <taxon>Ixodida</taxon>
        <taxon>Ixodoidea</taxon>
        <taxon>Ixodidae</taxon>
        <taxon>Ixodinae</taxon>
        <taxon>Ixodes</taxon>
    </lineage>
</organism>
<sequence length="112" mass="12347">MSDGLKSPTGMSGPVRVSVNQSASETLRPSRGEHDRHVRPESLDRLGPDVTGDARTRDTGPDAAVGHWRSIHRSSRHRRFSTVDVSRTPCGSAGMMEDPVRGLFLRQRDIQT</sequence>
<dbReference type="EMBL" id="JABSTQ010010514">
    <property type="protein sequence ID" value="KAG0420389.1"/>
    <property type="molecule type" value="Genomic_DNA"/>
</dbReference>
<reference evidence="1 2" key="1">
    <citation type="journal article" date="2020" name="Cell">
        <title>Large-Scale Comparative Analyses of Tick Genomes Elucidate Their Genetic Diversity and Vector Capacities.</title>
        <authorList>
            <consortium name="Tick Genome and Microbiome Consortium (TIGMIC)"/>
            <person name="Jia N."/>
            <person name="Wang J."/>
            <person name="Shi W."/>
            <person name="Du L."/>
            <person name="Sun Y."/>
            <person name="Zhan W."/>
            <person name="Jiang J.F."/>
            <person name="Wang Q."/>
            <person name="Zhang B."/>
            <person name="Ji P."/>
            <person name="Bell-Sakyi L."/>
            <person name="Cui X.M."/>
            <person name="Yuan T.T."/>
            <person name="Jiang B.G."/>
            <person name="Yang W.F."/>
            <person name="Lam T.T."/>
            <person name="Chang Q.C."/>
            <person name="Ding S.J."/>
            <person name="Wang X.J."/>
            <person name="Zhu J.G."/>
            <person name="Ruan X.D."/>
            <person name="Zhao L."/>
            <person name="Wei J.T."/>
            <person name="Ye R.Z."/>
            <person name="Que T.C."/>
            <person name="Du C.H."/>
            <person name="Zhou Y.H."/>
            <person name="Cheng J.X."/>
            <person name="Dai P.F."/>
            <person name="Guo W.B."/>
            <person name="Han X.H."/>
            <person name="Huang E.J."/>
            <person name="Li L.F."/>
            <person name="Wei W."/>
            <person name="Gao Y.C."/>
            <person name="Liu J.Z."/>
            <person name="Shao H.Z."/>
            <person name="Wang X."/>
            <person name="Wang C.C."/>
            <person name="Yang T.C."/>
            <person name="Huo Q.B."/>
            <person name="Li W."/>
            <person name="Chen H.Y."/>
            <person name="Chen S.E."/>
            <person name="Zhou L.G."/>
            <person name="Ni X.B."/>
            <person name="Tian J.H."/>
            <person name="Sheng Y."/>
            <person name="Liu T."/>
            <person name="Pan Y.S."/>
            <person name="Xia L.Y."/>
            <person name="Li J."/>
            <person name="Zhao F."/>
            <person name="Cao W.C."/>
        </authorList>
    </citation>
    <scope>NUCLEOTIDE SEQUENCE [LARGE SCALE GENOMIC DNA]</scope>
    <source>
        <strain evidence="1">Iper-2018</strain>
    </source>
</reference>